<evidence type="ECO:0000256" key="3">
    <source>
        <dbReference type="ARBA" id="ARBA00022664"/>
    </source>
</evidence>
<dbReference type="PANTHER" id="PTHR39267:SF1">
    <property type="entry name" value="SURVIVAL MOTOR NEURON PROTEIN"/>
    <property type="match status" value="1"/>
</dbReference>
<sequence length="177" mass="19151">MGKKKNASMTHEEIWDDSALVQSWDDAVEEYQLYHSIHARGENVEEVLKAAESGSVAGVEVVEDVNLHAENGTEDPENEDVAMTIDEAASEHEPASEPAPTTQTVTSSAAEAPAAALPMPHPVMANGMSPFAIRVEQSLTCIVKDEALKNLMMSWYYAGYYTGLHEGQQQASQGKSS</sequence>
<feature type="region of interest" description="Disordered" evidence="6">
    <location>
        <begin position="87"/>
        <end position="111"/>
    </location>
</feature>
<comment type="similarity">
    <text evidence="2">Belongs to the SMN family.</text>
</comment>
<comment type="caution">
    <text evidence="8">The sequence shown here is derived from an EMBL/GenBank/DDBJ whole genome shotgun (WGS) entry which is preliminary data.</text>
</comment>
<evidence type="ECO:0000313" key="9">
    <source>
        <dbReference type="Proteomes" id="UP001153618"/>
    </source>
</evidence>
<dbReference type="Pfam" id="PF20635">
    <property type="entry name" value="SMN_YG-box"/>
    <property type="match status" value="1"/>
</dbReference>
<dbReference type="PANTHER" id="PTHR39267">
    <property type="entry name" value="SURVIVAL MOTOR NEURON-LIKE PROTEIN 1"/>
    <property type="match status" value="1"/>
</dbReference>
<evidence type="ECO:0000259" key="7">
    <source>
        <dbReference type="Pfam" id="PF20636"/>
    </source>
</evidence>
<dbReference type="CDD" id="cd22851">
    <property type="entry name" value="SMN_N"/>
    <property type="match status" value="1"/>
</dbReference>
<dbReference type="Pfam" id="PF20636">
    <property type="entry name" value="SMN_G2-BD"/>
    <property type="match status" value="1"/>
</dbReference>
<evidence type="ECO:0000256" key="5">
    <source>
        <dbReference type="ARBA" id="ARBA00023242"/>
    </source>
</evidence>
<feature type="domain" description="Survival Motor Neuron Gemin2-binding" evidence="7">
    <location>
        <begin position="12"/>
        <end position="32"/>
    </location>
</feature>
<dbReference type="InterPro" id="IPR040424">
    <property type="entry name" value="Smn1"/>
</dbReference>
<keyword evidence="9" id="KW-1185">Reference proteome</keyword>
<dbReference type="CDD" id="cd22852">
    <property type="entry name" value="SMN_C"/>
    <property type="match status" value="1"/>
</dbReference>
<keyword evidence="5" id="KW-0539">Nucleus</keyword>
<organism evidence="8 9">
    <name type="scientific">Penicillium olsonii</name>
    <dbReference type="NCBI Taxonomy" id="99116"/>
    <lineage>
        <taxon>Eukaryota</taxon>
        <taxon>Fungi</taxon>
        <taxon>Dikarya</taxon>
        <taxon>Ascomycota</taxon>
        <taxon>Pezizomycotina</taxon>
        <taxon>Eurotiomycetes</taxon>
        <taxon>Eurotiomycetidae</taxon>
        <taxon>Eurotiales</taxon>
        <taxon>Aspergillaceae</taxon>
        <taxon>Penicillium</taxon>
    </lineage>
</organism>
<dbReference type="OrthoDB" id="197400at2759"/>
<dbReference type="GO" id="GO:0006397">
    <property type="term" value="P:mRNA processing"/>
    <property type="evidence" value="ECO:0007669"/>
    <property type="project" value="UniProtKB-KW"/>
</dbReference>
<keyword evidence="3" id="KW-0507">mRNA processing</keyword>
<accession>A0A9W4HKF5</accession>
<protein>
    <recommendedName>
        <fullName evidence="7">Survival Motor Neuron Gemin2-binding domain-containing protein</fullName>
    </recommendedName>
</protein>
<evidence type="ECO:0000313" key="8">
    <source>
        <dbReference type="EMBL" id="CAG8042886.1"/>
    </source>
</evidence>
<dbReference type="InterPro" id="IPR047313">
    <property type="entry name" value="SMN_C"/>
</dbReference>
<keyword evidence="4" id="KW-0508">mRNA splicing</keyword>
<evidence type="ECO:0000256" key="4">
    <source>
        <dbReference type="ARBA" id="ARBA00023187"/>
    </source>
</evidence>
<proteinExistence type="inferred from homology"/>
<dbReference type="EMBL" id="CAJVOS010000016">
    <property type="protein sequence ID" value="CAG8042886.1"/>
    <property type="molecule type" value="Genomic_DNA"/>
</dbReference>
<evidence type="ECO:0000256" key="6">
    <source>
        <dbReference type="SAM" id="MobiDB-lite"/>
    </source>
</evidence>
<dbReference type="Proteomes" id="UP001153618">
    <property type="component" value="Unassembled WGS sequence"/>
</dbReference>
<dbReference type="InterPro" id="IPR049481">
    <property type="entry name" value="SMN_G2-BD"/>
</dbReference>
<dbReference type="AlphaFoldDB" id="A0A9W4HKF5"/>
<name>A0A9W4HKF5_PENOL</name>
<dbReference type="GO" id="GO:0008380">
    <property type="term" value="P:RNA splicing"/>
    <property type="evidence" value="ECO:0007669"/>
    <property type="project" value="UniProtKB-KW"/>
</dbReference>
<evidence type="ECO:0000256" key="1">
    <source>
        <dbReference type="ARBA" id="ARBA00004123"/>
    </source>
</evidence>
<reference evidence="8" key="1">
    <citation type="submission" date="2021-07" db="EMBL/GenBank/DDBJ databases">
        <authorList>
            <person name="Branca A.L. A."/>
        </authorList>
    </citation>
    <scope>NUCLEOTIDE SEQUENCE</scope>
</reference>
<dbReference type="GO" id="GO:0005634">
    <property type="term" value="C:nucleus"/>
    <property type="evidence" value="ECO:0007669"/>
    <property type="project" value="UniProtKB-SubCell"/>
</dbReference>
<comment type="subcellular location">
    <subcellularLocation>
        <location evidence="1">Nucleus</location>
    </subcellularLocation>
</comment>
<evidence type="ECO:0000256" key="2">
    <source>
        <dbReference type="ARBA" id="ARBA00005371"/>
    </source>
</evidence>
<gene>
    <name evidence="8" type="ORF">POLS_LOCUS3032</name>
</gene>